<comment type="caution">
    <text evidence="2">The sequence shown here is derived from an EMBL/GenBank/DDBJ whole genome shotgun (WGS) entry which is preliminary data.</text>
</comment>
<dbReference type="PANTHER" id="PTHR43316">
    <property type="entry name" value="HYDROLASE, HALOACID DELAHOGENASE-RELATED"/>
    <property type="match status" value="1"/>
</dbReference>
<proteinExistence type="predicted"/>
<protein>
    <submittedName>
        <fullName evidence="2">HAD-like domain-containing protein</fullName>
    </submittedName>
</protein>
<dbReference type="Pfam" id="PF13242">
    <property type="entry name" value="Hydrolase_like"/>
    <property type="match status" value="1"/>
</dbReference>
<keyword evidence="3" id="KW-1185">Reference proteome</keyword>
<reference evidence="2 3" key="1">
    <citation type="journal article" date="2024" name="J Genomics">
        <title>Draft genome sequencing and assembly of Favolaschia claudopus CIRM-BRFM 2984 isolated from oak limbs.</title>
        <authorList>
            <person name="Navarro D."/>
            <person name="Drula E."/>
            <person name="Chaduli D."/>
            <person name="Cazenave R."/>
            <person name="Ahrendt S."/>
            <person name="Wang J."/>
            <person name="Lipzen A."/>
            <person name="Daum C."/>
            <person name="Barry K."/>
            <person name="Grigoriev I.V."/>
            <person name="Favel A."/>
            <person name="Rosso M.N."/>
            <person name="Martin F."/>
        </authorList>
    </citation>
    <scope>NUCLEOTIDE SEQUENCE [LARGE SCALE GENOMIC DNA]</scope>
    <source>
        <strain evidence="2 3">CIRM-BRFM 2984</strain>
    </source>
</reference>
<dbReference type="EMBL" id="JAWWNJ010000013">
    <property type="protein sequence ID" value="KAK7042360.1"/>
    <property type="molecule type" value="Genomic_DNA"/>
</dbReference>
<dbReference type="PANTHER" id="PTHR43316:SF3">
    <property type="entry name" value="HALOACID DEHALOGENASE, TYPE II (AFU_ORTHOLOGUE AFUA_2G07750)-RELATED"/>
    <property type="match status" value="1"/>
</dbReference>
<evidence type="ECO:0000313" key="2">
    <source>
        <dbReference type="EMBL" id="KAK7042360.1"/>
    </source>
</evidence>
<accession>A0AAW0CUA1</accession>
<sequence length="104" mass="11451">MISLPLTELCTLRTLAKPDPQMYTRAVELLDMAPSDCVMVAAHAYDLRAAAKIGMKTVYIQRETEDLHENMDELRTEFDAFVDGTAHRVGGGISEIAALLNKGI</sequence>
<dbReference type="InterPro" id="IPR036412">
    <property type="entry name" value="HAD-like_sf"/>
</dbReference>
<gene>
    <name evidence="2" type="ORF">R3P38DRAFT_2890039</name>
</gene>
<keyword evidence="1" id="KW-0378">Hydrolase</keyword>
<dbReference type="SUPFAM" id="SSF56784">
    <property type="entry name" value="HAD-like"/>
    <property type="match status" value="1"/>
</dbReference>
<name>A0AAW0CUA1_9AGAR</name>
<dbReference type="InterPro" id="IPR051540">
    <property type="entry name" value="S-2-haloacid_dehalogenase"/>
</dbReference>
<evidence type="ECO:0000256" key="1">
    <source>
        <dbReference type="ARBA" id="ARBA00022801"/>
    </source>
</evidence>
<dbReference type="GO" id="GO:0016787">
    <property type="term" value="F:hydrolase activity"/>
    <property type="evidence" value="ECO:0007669"/>
    <property type="project" value="UniProtKB-KW"/>
</dbReference>
<dbReference type="Proteomes" id="UP001362999">
    <property type="component" value="Unassembled WGS sequence"/>
</dbReference>
<dbReference type="Gene3D" id="3.40.50.1000">
    <property type="entry name" value="HAD superfamily/HAD-like"/>
    <property type="match status" value="1"/>
</dbReference>
<organism evidence="2 3">
    <name type="scientific">Favolaschia claudopus</name>
    <dbReference type="NCBI Taxonomy" id="2862362"/>
    <lineage>
        <taxon>Eukaryota</taxon>
        <taxon>Fungi</taxon>
        <taxon>Dikarya</taxon>
        <taxon>Basidiomycota</taxon>
        <taxon>Agaricomycotina</taxon>
        <taxon>Agaricomycetes</taxon>
        <taxon>Agaricomycetidae</taxon>
        <taxon>Agaricales</taxon>
        <taxon>Marasmiineae</taxon>
        <taxon>Mycenaceae</taxon>
        <taxon>Favolaschia</taxon>
    </lineage>
</organism>
<dbReference type="AlphaFoldDB" id="A0AAW0CUA1"/>
<evidence type="ECO:0000313" key="3">
    <source>
        <dbReference type="Proteomes" id="UP001362999"/>
    </source>
</evidence>
<dbReference type="InterPro" id="IPR023214">
    <property type="entry name" value="HAD_sf"/>
</dbReference>